<dbReference type="PRINTS" id="PR00344">
    <property type="entry name" value="BCTRLSENSOR"/>
</dbReference>
<name>A0ABY7JSL3_9ACTN</name>
<dbReference type="InterPro" id="IPR004358">
    <property type="entry name" value="Sig_transdc_His_kin-like_C"/>
</dbReference>
<sequence>MWGFAIAVGVMCLVLGVFAGVRLSERRAADRAARAPQPSASRPRLVAQLPALSSLVIEALDSGVVVLDEQERVVLVNPAARAMDVVAVDQLAFEPLREVARRAREVGGAIAEAVDLPIGRLGREPIALAVTAVPISDGQNPNSTALLLTDLSEQRRLDAVRRDFVANVSHELKTPVGALTLLAEAVQDAADAPEAVARFAGRMQHESSRLAKLVGELMELSRVQGVDPMPGGSEADVAVLVADAVDRERLAAETASIAIDVQCEDDLVVRGNAEQLTAAIANLVENAVAYSEPDTRVSVTARAGADHQARPIVDIVVTDQGIGIDSTDQDRIFERFYRVDPARSRATGGTGLGLAIVKNIVTNHLGRVSVSSVPGAGSTFTIRLPRVHSVAGSSVLEPEVGAASSV</sequence>
<keyword evidence="4" id="KW-0597">Phosphoprotein</keyword>
<dbReference type="CDD" id="cd00075">
    <property type="entry name" value="HATPase"/>
    <property type="match status" value="1"/>
</dbReference>
<evidence type="ECO:0000313" key="10">
    <source>
        <dbReference type="EMBL" id="WAX55554.1"/>
    </source>
</evidence>
<feature type="domain" description="Histidine kinase" evidence="9">
    <location>
        <begin position="167"/>
        <end position="388"/>
    </location>
</feature>
<evidence type="ECO:0000313" key="11">
    <source>
        <dbReference type="Proteomes" id="UP001164693"/>
    </source>
</evidence>
<protein>
    <recommendedName>
        <fullName evidence="8">Sensor-like histidine kinase SenX3</fullName>
        <ecNumber evidence="3">2.7.13.3</ecNumber>
    </recommendedName>
</protein>
<dbReference type="SMART" id="SM00387">
    <property type="entry name" value="HATPase_c"/>
    <property type="match status" value="1"/>
</dbReference>
<evidence type="ECO:0000256" key="7">
    <source>
        <dbReference type="ARBA" id="ARBA00023012"/>
    </source>
</evidence>
<evidence type="ECO:0000256" key="4">
    <source>
        <dbReference type="ARBA" id="ARBA00022553"/>
    </source>
</evidence>
<dbReference type="CDD" id="cd00082">
    <property type="entry name" value="HisKA"/>
    <property type="match status" value="1"/>
</dbReference>
<dbReference type="Pfam" id="PF02518">
    <property type="entry name" value="HATPase_c"/>
    <property type="match status" value="1"/>
</dbReference>
<dbReference type="InterPro" id="IPR036890">
    <property type="entry name" value="HATPase_C_sf"/>
</dbReference>
<dbReference type="RefSeq" id="WP_269442071.1">
    <property type="nucleotide sequence ID" value="NZ_CP097463.1"/>
</dbReference>
<dbReference type="InterPro" id="IPR050351">
    <property type="entry name" value="BphY/WalK/GraS-like"/>
</dbReference>
<keyword evidence="10" id="KW-0067">ATP-binding</keyword>
<keyword evidence="6" id="KW-0418">Kinase</keyword>
<dbReference type="PANTHER" id="PTHR45453:SF1">
    <property type="entry name" value="PHOSPHATE REGULON SENSOR PROTEIN PHOR"/>
    <property type="match status" value="1"/>
</dbReference>
<dbReference type="SMART" id="SM00388">
    <property type="entry name" value="HisKA"/>
    <property type="match status" value="1"/>
</dbReference>
<dbReference type="GO" id="GO:0005524">
    <property type="term" value="F:ATP binding"/>
    <property type="evidence" value="ECO:0007669"/>
    <property type="project" value="UniProtKB-KW"/>
</dbReference>
<comment type="subcellular location">
    <subcellularLocation>
        <location evidence="2">Cell membrane</location>
    </subcellularLocation>
</comment>
<dbReference type="Gene3D" id="3.30.565.10">
    <property type="entry name" value="Histidine kinase-like ATPase, C-terminal domain"/>
    <property type="match status" value="1"/>
</dbReference>
<dbReference type="SUPFAM" id="SSF55874">
    <property type="entry name" value="ATPase domain of HSP90 chaperone/DNA topoisomerase II/histidine kinase"/>
    <property type="match status" value="1"/>
</dbReference>
<dbReference type="Proteomes" id="UP001164693">
    <property type="component" value="Chromosome"/>
</dbReference>
<evidence type="ECO:0000256" key="3">
    <source>
        <dbReference type="ARBA" id="ARBA00012438"/>
    </source>
</evidence>
<evidence type="ECO:0000256" key="2">
    <source>
        <dbReference type="ARBA" id="ARBA00004236"/>
    </source>
</evidence>
<dbReference type="Gene3D" id="1.10.287.130">
    <property type="match status" value="1"/>
</dbReference>
<dbReference type="InterPro" id="IPR036097">
    <property type="entry name" value="HisK_dim/P_sf"/>
</dbReference>
<evidence type="ECO:0000256" key="1">
    <source>
        <dbReference type="ARBA" id="ARBA00000085"/>
    </source>
</evidence>
<reference evidence="10" key="1">
    <citation type="submission" date="2022-05" db="EMBL/GenBank/DDBJ databases">
        <title>Jatrophihabitans sp. SB3-54 whole genome sequence.</title>
        <authorList>
            <person name="Suh M.K."/>
            <person name="Eom M.K."/>
            <person name="Kim J.S."/>
            <person name="Kim H.S."/>
            <person name="Do H.E."/>
            <person name="Shin Y.K."/>
            <person name="Lee J.-S."/>
        </authorList>
    </citation>
    <scope>NUCLEOTIDE SEQUENCE</scope>
    <source>
        <strain evidence="10">SB3-54</strain>
    </source>
</reference>
<evidence type="ECO:0000256" key="6">
    <source>
        <dbReference type="ARBA" id="ARBA00022777"/>
    </source>
</evidence>
<dbReference type="PROSITE" id="PS50109">
    <property type="entry name" value="HIS_KIN"/>
    <property type="match status" value="1"/>
</dbReference>
<dbReference type="Pfam" id="PF00512">
    <property type="entry name" value="HisKA"/>
    <property type="match status" value="1"/>
</dbReference>
<dbReference type="InterPro" id="IPR003661">
    <property type="entry name" value="HisK_dim/P_dom"/>
</dbReference>
<proteinExistence type="predicted"/>
<accession>A0ABY7JSL3</accession>
<dbReference type="InterPro" id="IPR005467">
    <property type="entry name" value="His_kinase_dom"/>
</dbReference>
<keyword evidence="10" id="KW-0547">Nucleotide-binding</keyword>
<dbReference type="InterPro" id="IPR003594">
    <property type="entry name" value="HATPase_dom"/>
</dbReference>
<comment type="catalytic activity">
    <reaction evidence="1">
        <text>ATP + protein L-histidine = ADP + protein N-phospho-L-histidine.</text>
        <dbReference type="EC" id="2.7.13.3"/>
    </reaction>
</comment>
<dbReference type="EMBL" id="CP097463">
    <property type="protein sequence ID" value="WAX55554.1"/>
    <property type="molecule type" value="Genomic_DNA"/>
</dbReference>
<organism evidence="10 11">
    <name type="scientific">Jatrophihabitans cynanchi</name>
    <dbReference type="NCBI Taxonomy" id="2944128"/>
    <lineage>
        <taxon>Bacteria</taxon>
        <taxon>Bacillati</taxon>
        <taxon>Actinomycetota</taxon>
        <taxon>Actinomycetes</taxon>
        <taxon>Jatrophihabitantales</taxon>
        <taxon>Jatrophihabitantaceae</taxon>
        <taxon>Jatrophihabitans</taxon>
    </lineage>
</organism>
<dbReference type="SUPFAM" id="SSF47384">
    <property type="entry name" value="Homodimeric domain of signal transducing histidine kinase"/>
    <property type="match status" value="1"/>
</dbReference>
<gene>
    <name evidence="10" type="ORF">M6B22_13495</name>
</gene>
<evidence type="ECO:0000259" key="9">
    <source>
        <dbReference type="PROSITE" id="PS50109"/>
    </source>
</evidence>
<keyword evidence="11" id="KW-1185">Reference proteome</keyword>
<dbReference type="Gene3D" id="3.30.450.20">
    <property type="entry name" value="PAS domain"/>
    <property type="match status" value="1"/>
</dbReference>
<evidence type="ECO:0000256" key="8">
    <source>
        <dbReference type="ARBA" id="ARBA00039401"/>
    </source>
</evidence>
<keyword evidence="5" id="KW-0808">Transferase</keyword>
<keyword evidence="7" id="KW-0902">Two-component regulatory system</keyword>
<dbReference type="PANTHER" id="PTHR45453">
    <property type="entry name" value="PHOSPHATE REGULON SENSOR PROTEIN PHOR"/>
    <property type="match status" value="1"/>
</dbReference>
<dbReference type="EC" id="2.7.13.3" evidence="3"/>
<evidence type="ECO:0000256" key="5">
    <source>
        <dbReference type="ARBA" id="ARBA00022679"/>
    </source>
</evidence>